<evidence type="ECO:0000313" key="9">
    <source>
        <dbReference type="EMBL" id="KAB5596528.1"/>
    </source>
</evidence>
<feature type="binding site" evidence="6">
    <location>
        <begin position="112"/>
        <end position="115"/>
    </location>
    <ligand>
        <name>NAD(+)</name>
        <dbReference type="ChEBI" id="CHEBI:57540"/>
    </ligand>
</feature>
<dbReference type="AlphaFoldDB" id="A0A5N5QY08"/>
<gene>
    <name evidence="9" type="ORF">CTheo_165</name>
</gene>
<feature type="binding site" evidence="6">
    <location>
        <position position="288"/>
    </location>
    <ligand>
        <name>NAD(+)</name>
        <dbReference type="ChEBI" id="CHEBI:57540"/>
    </ligand>
</feature>
<comment type="caution">
    <text evidence="9">The sequence shown here is derived from an EMBL/GenBank/DDBJ whole genome shotgun (WGS) entry which is preliminary data.</text>
</comment>
<evidence type="ECO:0000259" key="8">
    <source>
        <dbReference type="PROSITE" id="PS50305"/>
    </source>
</evidence>
<evidence type="ECO:0000256" key="4">
    <source>
        <dbReference type="ARBA" id="ARBA00023027"/>
    </source>
</evidence>
<reference evidence="9 10" key="1">
    <citation type="journal article" date="2019" name="Fungal Biol. Biotechnol.">
        <title>Draft genome sequence of fastidious pathogen Ceratobasidium theobromae, which causes vascular-streak dieback in Theobroma cacao.</title>
        <authorList>
            <person name="Ali S.S."/>
            <person name="Asman A."/>
            <person name="Shao J."/>
            <person name="Firmansyah A.P."/>
            <person name="Susilo A.W."/>
            <person name="Rosmana A."/>
            <person name="McMahon P."/>
            <person name="Junaid M."/>
            <person name="Guest D."/>
            <person name="Kheng T.Y."/>
            <person name="Meinhardt L.W."/>
            <person name="Bailey B.A."/>
        </authorList>
    </citation>
    <scope>NUCLEOTIDE SEQUENCE [LARGE SCALE GENOMIC DNA]</scope>
    <source>
        <strain evidence="9 10">CT2</strain>
    </source>
</reference>
<feature type="binding site" evidence="6">
    <location>
        <position position="72"/>
    </location>
    <ligand>
        <name>substrate</name>
    </ligand>
</feature>
<evidence type="ECO:0000256" key="7">
    <source>
        <dbReference type="PROSITE-ProRule" id="PRU00236"/>
    </source>
</evidence>
<dbReference type="GO" id="GO:0008270">
    <property type="term" value="F:zinc ion binding"/>
    <property type="evidence" value="ECO:0007669"/>
    <property type="project" value="UniProtKB-UniRule"/>
</dbReference>
<comment type="subcellular location">
    <subcellularLocation>
        <location evidence="1 6">Mitochondrion</location>
    </subcellularLocation>
</comment>
<evidence type="ECO:0000256" key="6">
    <source>
        <dbReference type="HAMAP-Rule" id="MF_03160"/>
    </source>
</evidence>
<evidence type="ECO:0000256" key="2">
    <source>
        <dbReference type="ARBA" id="ARBA00006924"/>
    </source>
</evidence>
<dbReference type="SUPFAM" id="SSF52467">
    <property type="entry name" value="DHS-like NAD/FAD-binding domain"/>
    <property type="match status" value="1"/>
</dbReference>
<dbReference type="Proteomes" id="UP000383932">
    <property type="component" value="Unassembled WGS sequence"/>
</dbReference>
<dbReference type="OrthoDB" id="424302at2759"/>
<dbReference type="GO" id="GO:0061697">
    <property type="term" value="F:protein-glutaryllysine deglutarylase activity"/>
    <property type="evidence" value="ECO:0007669"/>
    <property type="project" value="RHEA"/>
</dbReference>
<keyword evidence="5 6" id="KW-0496">Mitochondrion</keyword>
<feature type="binding site" evidence="6 7">
    <location>
        <position position="155"/>
    </location>
    <ligand>
        <name>Zn(2+)</name>
        <dbReference type="ChEBI" id="CHEBI:29105"/>
    </ligand>
</feature>
<feature type="binding site" evidence="6">
    <location>
        <begin position="244"/>
        <end position="246"/>
    </location>
    <ligand>
        <name>NAD(+)</name>
        <dbReference type="ChEBI" id="CHEBI:57540"/>
    </ligand>
</feature>
<dbReference type="Gene3D" id="3.30.1600.10">
    <property type="entry name" value="SIR2/SIRT2 'Small Domain"/>
    <property type="match status" value="1"/>
</dbReference>
<dbReference type="InterPro" id="IPR029035">
    <property type="entry name" value="DHS-like_NAD/FAD-binding_dom"/>
</dbReference>
<evidence type="ECO:0000313" key="10">
    <source>
        <dbReference type="Proteomes" id="UP000383932"/>
    </source>
</evidence>
<keyword evidence="4 6" id="KW-0520">NAD</keyword>
<dbReference type="PROSITE" id="PS50305">
    <property type="entry name" value="SIRTUIN"/>
    <property type="match status" value="1"/>
</dbReference>
<dbReference type="GO" id="GO:0017136">
    <property type="term" value="F:histone deacetylase activity, NAD-dependent"/>
    <property type="evidence" value="ECO:0007669"/>
    <property type="project" value="TreeGrafter"/>
</dbReference>
<feature type="binding site" evidence="6">
    <location>
        <begin position="270"/>
        <end position="272"/>
    </location>
    <ligand>
        <name>NAD(+)</name>
        <dbReference type="ChEBI" id="CHEBI:57540"/>
    </ligand>
</feature>
<comment type="catalytic activity">
    <reaction evidence="6">
        <text>N(6)-glutaryl-L-lysyl-[protein] + NAD(+) + H2O = 2''-O-glutaryl-ADP-D-ribose + nicotinamide + L-lysyl-[protein]</text>
        <dbReference type="Rhea" id="RHEA:47664"/>
        <dbReference type="Rhea" id="RHEA-COMP:9752"/>
        <dbReference type="Rhea" id="RHEA-COMP:11875"/>
        <dbReference type="ChEBI" id="CHEBI:15377"/>
        <dbReference type="ChEBI" id="CHEBI:17154"/>
        <dbReference type="ChEBI" id="CHEBI:29969"/>
        <dbReference type="ChEBI" id="CHEBI:57540"/>
        <dbReference type="ChEBI" id="CHEBI:87828"/>
        <dbReference type="ChEBI" id="CHEBI:87829"/>
    </reaction>
</comment>
<comment type="function">
    <text evidence="6">NAD-dependent lysine demalonylase, desuccinylase and deglutarylase that specifically removes malonyl, succinyl and glutaryl groups on target proteins. Has weak NAD-dependent protein deacetylase activity; however this activity may not be physiologically relevant in vivo.</text>
</comment>
<dbReference type="Gene3D" id="3.40.50.1220">
    <property type="entry name" value="TPP-binding domain"/>
    <property type="match status" value="1"/>
</dbReference>
<dbReference type="GO" id="GO:0036055">
    <property type="term" value="F:protein-succinyllysine desuccinylase activity"/>
    <property type="evidence" value="ECO:0007669"/>
    <property type="project" value="UniProtKB-UniRule"/>
</dbReference>
<protein>
    <recommendedName>
        <fullName evidence="6">NAD-dependent protein deacylase</fullName>
        <ecNumber evidence="6">2.3.1.-</ecNumber>
    </recommendedName>
    <alternativeName>
        <fullName evidence="6">Regulatory protein SIR2 homolog 5</fullName>
    </alternativeName>
</protein>
<evidence type="ECO:0000256" key="5">
    <source>
        <dbReference type="ARBA" id="ARBA00023128"/>
    </source>
</evidence>
<dbReference type="GO" id="GO:0005739">
    <property type="term" value="C:mitochondrion"/>
    <property type="evidence" value="ECO:0007669"/>
    <property type="project" value="UniProtKB-SubCell"/>
</dbReference>
<keyword evidence="3 6" id="KW-0808">Transferase</keyword>
<dbReference type="InterPro" id="IPR026590">
    <property type="entry name" value="Ssirtuin_cat_dom"/>
</dbReference>
<dbReference type="GO" id="GO:0005634">
    <property type="term" value="C:nucleus"/>
    <property type="evidence" value="ECO:0007669"/>
    <property type="project" value="TreeGrafter"/>
</dbReference>
<evidence type="ECO:0000256" key="3">
    <source>
        <dbReference type="ARBA" id="ARBA00022679"/>
    </source>
</evidence>
<dbReference type="PANTHER" id="PTHR11085:SF10">
    <property type="entry name" value="NAD-DEPENDENT PROTEIN DEACYLASE SIRTUIN-5, MITOCHONDRIAL-RELATED"/>
    <property type="match status" value="1"/>
</dbReference>
<feature type="binding site" evidence="6 7">
    <location>
        <position position="158"/>
    </location>
    <ligand>
        <name>Zn(2+)</name>
        <dbReference type="ChEBI" id="CHEBI:29105"/>
    </ligand>
</feature>
<dbReference type="EMBL" id="SSOP01000001">
    <property type="protein sequence ID" value="KAB5596528.1"/>
    <property type="molecule type" value="Genomic_DNA"/>
</dbReference>
<evidence type="ECO:0000256" key="1">
    <source>
        <dbReference type="ARBA" id="ARBA00004173"/>
    </source>
</evidence>
<sequence length="304" mass="32796">MAPSQNIAAFRKALQESQNLIVVAGAGLSAGSGIPTFRGAGGYWRSFEATQLATPEAFAANPGLVWQFYHYRREKVLSCKPNNAHHAIARLLRPNYRSEIAPHATECTLITQNVDGLSVRAQQALQSTLPSEPDNSTLKQGEIIEMHGRLLETLCTKCKHRNPDARSPICQALAGTESRIEAIKDDLGRRVPEAEIASEDLPRCEKDGCGGLLRPAVVWFGEAIPGLREIEEIVKNADLCLVVGTSSVVYPAAGFAGIVQKNGGKIAVFNVESSSGDRYADFLFIGPCEKTLGETLGIEVPDNV</sequence>
<comment type="catalytic activity">
    <reaction evidence="6">
        <text>N(6)-succinyl-L-lysyl-[protein] + NAD(+) + H2O = 2''-O-succinyl-ADP-D-ribose + nicotinamide + L-lysyl-[protein]</text>
        <dbReference type="Rhea" id="RHEA:47668"/>
        <dbReference type="Rhea" id="RHEA-COMP:9752"/>
        <dbReference type="Rhea" id="RHEA-COMP:11877"/>
        <dbReference type="ChEBI" id="CHEBI:15377"/>
        <dbReference type="ChEBI" id="CHEBI:17154"/>
        <dbReference type="ChEBI" id="CHEBI:29969"/>
        <dbReference type="ChEBI" id="CHEBI:57540"/>
        <dbReference type="ChEBI" id="CHEBI:87830"/>
        <dbReference type="ChEBI" id="CHEBI:87832"/>
    </reaction>
</comment>
<dbReference type="InterPro" id="IPR003000">
    <property type="entry name" value="Sirtuin"/>
</dbReference>
<comment type="domain">
    <text evidence="6">In contrast to class I sirtuins, class III sirtuins have only weak deacetylase activity. Difference in substrate specificity is probably due to a larger hydrophobic pocket with 2 residues (Tyr-69 and Arg-72) that bind to malonylated and succinylated substrates and define the specificity.</text>
</comment>
<feature type="binding site" evidence="6">
    <location>
        <begin position="25"/>
        <end position="44"/>
    </location>
    <ligand>
        <name>NAD(+)</name>
        <dbReference type="ChEBI" id="CHEBI:57540"/>
    </ligand>
</feature>
<organism evidence="9 10">
    <name type="scientific">Ceratobasidium theobromae</name>
    <dbReference type="NCBI Taxonomy" id="1582974"/>
    <lineage>
        <taxon>Eukaryota</taxon>
        <taxon>Fungi</taxon>
        <taxon>Dikarya</taxon>
        <taxon>Basidiomycota</taxon>
        <taxon>Agaricomycotina</taxon>
        <taxon>Agaricomycetes</taxon>
        <taxon>Cantharellales</taxon>
        <taxon>Ceratobasidiaceae</taxon>
        <taxon>Ceratobasidium</taxon>
    </lineage>
</organism>
<dbReference type="InterPro" id="IPR026591">
    <property type="entry name" value="Sirtuin_cat_small_dom_sf"/>
</dbReference>
<dbReference type="PANTHER" id="PTHR11085">
    <property type="entry name" value="NAD-DEPENDENT PROTEIN DEACYLASE SIRTUIN-5, MITOCHONDRIAL-RELATED"/>
    <property type="match status" value="1"/>
</dbReference>
<feature type="binding site" evidence="6">
    <location>
        <position position="69"/>
    </location>
    <ligand>
        <name>substrate</name>
    </ligand>
</feature>
<dbReference type="EC" id="2.3.1.-" evidence="6"/>
<feature type="active site" description="Proton acceptor" evidence="6 7">
    <location>
        <position position="147"/>
    </location>
</feature>
<dbReference type="GO" id="GO:0036054">
    <property type="term" value="F:protein-malonyllysine demalonylase activity"/>
    <property type="evidence" value="ECO:0007669"/>
    <property type="project" value="UniProtKB-UniRule"/>
</dbReference>
<dbReference type="GO" id="GO:0070403">
    <property type="term" value="F:NAD+ binding"/>
    <property type="evidence" value="ECO:0007669"/>
    <property type="project" value="UniProtKB-UniRule"/>
</dbReference>
<accession>A0A5N5QY08</accession>
<dbReference type="InterPro" id="IPR027546">
    <property type="entry name" value="Sirtuin_class_III"/>
</dbReference>
<feature type="domain" description="Deacetylase sirtuin-type" evidence="8">
    <location>
        <begin position="1"/>
        <end position="304"/>
    </location>
</feature>
<dbReference type="InterPro" id="IPR050134">
    <property type="entry name" value="NAD-dep_sirtuin_deacylases"/>
</dbReference>
<comment type="similarity">
    <text evidence="2">Belongs to the sirtuin family. Class I subfamily.</text>
</comment>
<comment type="similarity">
    <text evidence="6">Belongs to the sirtuin family. Class III subfamily.</text>
</comment>
<keyword evidence="6 7" id="KW-0862">Zinc</keyword>
<feature type="binding site" evidence="6 7">
    <location>
        <position position="209"/>
    </location>
    <ligand>
        <name>Zn(2+)</name>
        <dbReference type="ChEBI" id="CHEBI:29105"/>
    </ligand>
</feature>
<proteinExistence type="inferred from homology"/>
<dbReference type="HAMAP" id="MF_01121">
    <property type="entry name" value="Sirtuin_ClassIII"/>
    <property type="match status" value="1"/>
</dbReference>
<comment type="cofactor">
    <cofactor evidence="6">
        <name>Zn(2+)</name>
        <dbReference type="ChEBI" id="CHEBI:29105"/>
    </cofactor>
    <text evidence="6">Binds 1 zinc ion per subunit.</text>
</comment>
<name>A0A5N5QY08_9AGAM</name>
<comment type="catalytic activity">
    <reaction evidence="6">
        <text>N(6)-malonyl-L-lysyl-[protein] + NAD(+) + H2O = 2''-O-malonyl-ADP-D-ribose + nicotinamide + L-lysyl-[protein]</text>
        <dbReference type="Rhea" id="RHEA:47672"/>
        <dbReference type="Rhea" id="RHEA-COMP:9752"/>
        <dbReference type="Rhea" id="RHEA-COMP:11878"/>
        <dbReference type="ChEBI" id="CHEBI:15377"/>
        <dbReference type="ChEBI" id="CHEBI:17154"/>
        <dbReference type="ChEBI" id="CHEBI:29969"/>
        <dbReference type="ChEBI" id="CHEBI:57540"/>
        <dbReference type="ChEBI" id="CHEBI:87831"/>
        <dbReference type="ChEBI" id="CHEBI:87833"/>
    </reaction>
</comment>
<dbReference type="Pfam" id="PF02146">
    <property type="entry name" value="SIR2"/>
    <property type="match status" value="1"/>
</dbReference>
<keyword evidence="10" id="KW-1185">Reference proteome</keyword>
<feature type="binding site" evidence="6 7">
    <location>
        <position position="204"/>
    </location>
    <ligand>
        <name>Zn(2+)</name>
        <dbReference type="ChEBI" id="CHEBI:29105"/>
    </ligand>
</feature>
<keyword evidence="6 7" id="KW-0479">Metal-binding</keyword>